<evidence type="ECO:0000313" key="12">
    <source>
        <dbReference type="EMBL" id="KAF6035796.1"/>
    </source>
</evidence>
<protein>
    <submittedName>
        <fullName evidence="12">DNAI1</fullName>
    </submittedName>
</protein>
<dbReference type="Pfam" id="PF00400">
    <property type="entry name" value="WD40"/>
    <property type="match status" value="2"/>
</dbReference>
<keyword evidence="7" id="KW-0243">Dynein</keyword>
<organism evidence="12 13">
    <name type="scientific">Bugula neritina</name>
    <name type="common">Brown bryozoan</name>
    <name type="synonym">Sertularia neritina</name>
    <dbReference type="NCBI Taxonomy" id="10212"/>
    <lineage>
        <taxon>Eukaryota</taxon>
        <taxon>Metazoa</taxon>
        <taxon>Spiralia</taxon>
        <taxon>Lophotrochozoa</taxon>
        <taxon>Bryozoa</taxon>
        <taxon>Gymnolaemata</taxon>
        <taxon>Cheilostomatida</taxon>
        <taxon>Flustrina</taxon>
        <taxon>Buguloidea</taxon>
        <taxon>Bugulidae</taxon>
        <taxon>Bugula</taxon>
    </lineage>
</organism>
<dbReference type="GO" id="GO:0036158">
    <property type="term" value="P:outer dynein arm assembly"/>
    <property type="evidence" value="ECO:0007669"/>
    <property type="project" value="TreeGrafter"/>
</dbReference>
<keyword evidence="9" id="KW-0206">Cytoskeleton</keyword>
<name>A0A7J7KE29_BUGNE</name>
<keyword evidence="10" id="KW-0966">Cell projection</keyword>
<evidence type="ECO:0000256" key="3">
    <source>
        <dbReference type="ARBA" id="ARBA00022490"/>
    </source>
</evidence>
<feature type="region of interest" description="Disordered" evidence="11">
    <location>
        <begin position="126"/>
        <end position="150"/>
    </location>
</feature>
<keyword evidence="3" id="KW-0963">Cytoplasm</keyword>
<keyword evidence="8" id="KW-0505">Motor protein</keyword>
<evidence type="ECO:0000256" key="1">
    <source>
        <dbReference type="ARBA" id="ARBA00004430"/>
    </source>
</evidence>
<sequence>MAVYKVSWNKFHPKIFITCSADWTVKIWDHTVKDPMFTFDLSSSVGDVAWAPYSSTVFAAVTADGKVFVYDLNINKYEPICEQSVVAKKKTKLTHISFNPYHPILIVGDERGYVTSLKLSPNLRKLPKNSNNFDRRAKGQGKKGASAEITPEGEIAKMDKLLALVREPELAKKN</sequence>
<dbReference type="InterPro" id="IPR036322">
    <property type="entry name" value="WD40_repeat_dom_sf"/>
</dbReference>
<dbReference type="InterPro" id="IPR050687">
    <property type="entry name" value="Dynein_IC"/>
</dbReference>
<dbReference type="EMBL" id="VXIV02000828">
    <property type="protein sequence ID" value="KAF6035796.1"/>
    <property type="molecule type" value="Genomic_DNA"/>
</dbReference>
<gene>
    <name evidence="12" type="ORF">EB796_005897</name>
</gene>
<dbReference type="AlphaFoldDB" id="A0A7J7KE29"/>
<dbReference type="SUPFAM" id="SSF50978">
    <property type="entry name" value="WD40 repeat-like"/>
    <property type="match status" value="1"/>
</dbReference>
<keyword evidence="13" id="KW-1185">Reference proteome</keyword>
<evidence type="ECO:0000256" key="2">
    <source>
        <dbReference type="ARBA" id="ARBA00011059"/>
    </source>
</evidence>
<keyword evidence="5" id="KW-0493">Microtubule</keyword>
<proteinExistence type="inferred from homology"/>
<dbReference type="GO" id="GO:0005874">
    <property type="term" value="C:microtubule"/>
    <property type="evidence" value="ECO:0007669"/>
    <property type="project" value="UniProtKB-KW"/>
</dbReference>
<dbReference type="Proteomes" id="UP000593567">
    <property type="component" value="Unassembled WGS sequence"/>
</dbReference>
<evidence type="ECO:0000256" key="4">
    <source>
        <dbReference type="ARBA" id="ARBA00022574"/>
    </source>
</evidence>
<evidence type="ECO:0000256" key="8">
    <source>
        <dbReference type="ARBA" id="ARBA00023175"/>
    </source>
</evidence>
<evidence type="ECO:0000256" key="7">
    <source>
        <dbReference type="ARBA" id="ARBA00023017"/>
    </source>
</evidence>
<dbReference type="InterPro" id="IPR001680">
    <property type="entry name" value="WD40_rpt"/>
</dbReference>
<comment type="similarity">
    <text evidence="2">Belongs to the dynein intermediate chain family.</text>
</comment>
<dbReference type="OrthoDB" id="10261376at2759"/>
<evidence type="ECO:0000256" key="11">
    <source>
        <dbReference type="SAM" id="MobiDB-lite"/>
    </source>
</evidence>
<dbReference type="PANTHER" id="PTHR12442:SF11">
    <property type="entry name" value="DYNEIN AXONEMAL INTERMEDIATE CHAIN 1"/>
    <property type="match status" value="1"/>
</dbReference>
<dbReference type="SMART" id="SM00320">
    <property type="entry name" value="WD40"/>
    <property type="match status" value="2"/>
</dbReference>
<evidence type="ECO:0000256" key="10">
    <source>
        <dbReference type="ARBA" id="ARBA00023273"/>
    </source>
</evidence>
<dbReference type="GO" id="GO:0045503">
    <property type="term" value="F:dynein light chain binding"/>
    <property type="evidence" value="ECO:0007669"/>
    <property type="project" value="TreeGrafter"/>
</dbReference>
<keyword evidence="4" id="KW-0853">WD repeat</keyword>
<comment type="subcellular location">
    <subcellularLocation>
        <location evidence="1">Cytoplasm</location>
        <location evidence="1">Cytoskeleton</location>
        <location evidence="1">Cilium axoneme</location>
    </subcellularLocation>
</comment>
<evidence type="ECO:0000256" key="6">
    <source>
        <dbReference type="ARBA" id="ARBA00022737"/>
    </source>
</evidence>
<keyword evidence="6" id="KW-0677">Repeat</keyword>
<dbReference type="GO" id="GO:0036157">
    <property type="term" value="C:outer dynein arm"/>
    <property type="evidence" value="ECO:0007669"/>
    <property type="project" value="TreeGrafter"/>
</dbReference>
<dbReference type="InterPro" id="IPR015943">
    <property type="entry name" value="WD40/YVTN_repeat-like_dom_sf"/>
</dbReference>
<accession>A0A7J7KE29</accession>
<dbReference type="GO" id="GO:0003341">
    <property type="term" value="P:cilium movement"/>
    <property type="evidence" value="ECO:0007669"/>
    <property type="project" value="TreeGrafter"/>
</dbReference>
<evidence type="ECO:0000313" key="13">
    <source>
        <dbReference type="Proteomes" id="UP000593567"/>
    </source>
</evidence>
<dbReference type="GO" id="GO:0045504">
    <property type="term" value="F:dynein heavy chain binding"/>
    <property type="evidence" value="ECO:0007669"/>
    <property type="project" value="TreeGrafter"/>
</dbReference>
<reference evidence="12" key="1">
    <citation type="submission" date="2020-06" db="EMBL/GenBank/DDBJ databases">
        <title>Draft genome of Bugula neritina, a colonial animal packing powerful symbionts and potential medicines.</title>
        <authorList>
            <person name="Rayko M."/>
        </authorList>
    </citation>
    <scope>NUCLEOTIDE SEQUENCE [LARGE SCALE GENOMIC DNA]</scope>
    <source>
        <strain evidence="12">Kwan_BN1</strain>
    </source>
</reference>
<dbReference type="PANTHER" id="PTHR12442">
    <property type="entry name" value="DYNEIN INTERMEDIATE CHAIN"/>
    <property type="match status" value="1"/>
</dbReference>
<dbReference type="Gene3D" id="2.130.10.10">
    <property type="entry name" value="YVTN repeat-like/Quinoprotein amine dehydrogenase"/>
    <property type="match status" value="1"/>
</dbReference>
<comment type="caution">
    <text evidence="12">The sequence shown here is derived from an EMBL/GenBank/DDBJ whole genome shotgun (WGS) entry which is preliminary data.</text>
</comment>
<evidence type="ECO:0000256" key="5">
    <source>
        <dbReference type="ARBA" id="ARBA00022701"/>
    </source>
</evidence>
<evidence type="ECO:0000256" key="9">
    <source>
        <dbReference type="ARBA" id="ARBA00023212"/>
    </source>
</evidence>